<proteinExistence type="predicted"/>
<reference evidence="2 3" key="1">
    <citation type="journal article" date="2012" name="J. Bacteriol.">
        <title>Genome Sequence of the Antarctic Psychrophile Bacterium Planococcus antarcticus DSM 14505.</title>
        <authorList>
            <person name="Margolles A."/>
            <person name="Gueimonde M."/>
            <person name="Sanchez B."/>
        </authorList>
    </citation>
    <scope>NUCLEOTIDE SEQUENCE [LARGE SCALE GENOMIC DNA]</scope>
    <source>
        <strain evidence="2 3">DSM 14505</strain>
    </source>
</reference>
<sequence>MKDKIGIEANTYKQYGHFKSRVLQPSITELNKKTDLTIDFKEIKKGRSIERIEFTIRHTPEKELQLPKHKEKQKKAKKPSETEQMRVRLNTLADAYQFDTAFFVQLHQGASLIWPDNVEQELEWLIRYVNDEQTVKNPLGFIKSKITSSWEIHEAGGQITFADLQPMKERPTGRQEKLPEWFTSKDKPQEAAKPNPELNKEKDQLLKKLAEKKGQLSKKDTPTS</sequence>
<gene>
    <name evidence="2" type="ORF">A1A1_14249</name>
</gene>
<dbReference type="EMBL" id="AJYB01000050">
    <property type="protein sequence ID" value="EIM05806.1"/>
    <property type="molecule type" value="Genomic_DNA"/>
</dbReference>
<name>A0AA87IJ93_9BACL</name>
<dbReference type="Gene3D" id="1.10.10.10">
    <property type="entry name" value="Winged helix-like DNA-binding domain superfamily/Winged helix DNA-binding domain"/>
    <property type="match status" value="1"/>
</dbReference>
<feature type="region of interest" description="Disordered" evidence="1">
    <location>
        <begin position="63"/>
        <end position="83"/>
    </location>
</feature>
<organism evidence="2 3">
    <name type="scientific">Planococcus antarcticus DSM 14505</name>
    <dbReference type="NCBI Taxonomy" id="1185653"/>
    <lineage>
        <taxon>Bacteria</taxon>
        <taxon>Bacillati</taxon>
        <taxon>Bacillota</taxon>
        <taxon>Bacilli</taxon>
        <taxon>Bacillales</taxon>
        <taxon>Caryophanaceae</taxon>
        <taxon>Planococcus</taxon>
    </lineage>
</organism>
<feature type="compositionally biased region" description="Basic and acidic residues" evidence="1">
    <location>
        <begin position="166"/>
        <end position="190"/>
    </location>
</feature>
<evidence type="ECO:0000256" key="1">
    <source>
        <dbReference type="SAM" id="MobiDB-lite"/>
    </source>
</evidence>
<comment type="caution">
    <text evidence="2">The sequence shown here is derived from an EMBL/GenBank/DDBJ whole genome shotgun (WGS) entry which is preliminary data.</text>
</comment>
<feature type="region of interest" description="Disordered" evidence="1">
    <location>
        <begin position="163"/>
        <end position="202"/>
    </location>
</feature>
<protein>
    <submittedName>
        <fullName evidence="2">PCZ2.1</fullName>
    </submittedName>
</protein>
<dbReference type="InterPro" id="IPR036388">
    <property type="entry name" value="WH-like_DNA-bd_sf"/>
</dbReference>
<dbReference type="SUPFAM" id="SSF46785">
    <property type="entry name" value="Winged helix' DNA-binding domain"/>
    <property type="match status" value="1"/>
</dbReference>
<accession>A0AA87IJ93</accession>
<evidence type="ECO:0000313" key="2">
    <source>
        <dbReference type="EMBL" id="EIM05806.1"/>
    </source>
</evidence>
<dbReference type="Proteomes" id="UP000004725">
    <property type="component" value="Unassembled WGS sequence"/>
</dbReference>
<dbReference type="AlphaFoldDB" id="A0AA87IJ93"/>
<dbReference type="Pfam" id="PF21205">
    <property type="entry name" value="Rep3_C"/>
    <property type="match status" value="1"/>
</dbReference>
<dbReference type="InterPro" id="IPR036390">
    <property type="entry name" value="WH_DNA-bd_sf"/>
</dbReference>
<evidence type="ECO:0000313" key="3">
    <source>
        <dbReference type="Proteomes" id="UP000004725"/>
    </source>
</evidence>